<dbReference type="PROSITE" id="PS51178">
    <property type="entry name" value="PASTA"/>
    <property type="match status" value="2"/>
</dbReference>
<evidence type="ECO:0000256" key="1">
    <source>
        <dbReference type="SAM" id="Phobius"/>
    </source>
</evidence>
<comment type="caution">
    <text evidence="3">The sequence shown here is derived from an EMBL/GenBank/DDBJ whole genome shotgun (WGS) entry which is preliminary data.</text>
</comment>
<proteinExistence type="predicted"/>
<dbReference type="Proteomes" id="UP000016649">
    <property type="component" value="Unassembled WGS sequence"/>
</dbReference>
<feature type="domain" description="PASTA" evidence="2">
    <location>
        <begin position="55"/>
        <end position="122"/>
    </location>
</feature>
<dbReference type="RefSeq" id="WP_021686341.1">
    <property type="nucleotide sequence ID" value="NZ_KI260554.1"/>
</dbReference>
<feature type="domain" description="PASTA" evidence="2">
    <location>
        <begin position="123"/>
        <end position="197"/>
    </location>
</feature>
<evidence type="ECO:0000313" key="4">
    <source>
        <dbReference type="Proteomes" id="UP000016649"/>
    </source>
</evidence>
<keyword evidence="1" id="KW-0472">Membrane</keyword>
<keyword evidence="1" id="KW-0812">Transmembrane</keyword>
<dbReference type="Gene3D" id="3.30.10.20">
    <property type="match status" value="2"/>
</dbReference>
<dbReference type="InterPro" id="IPR005543">
    <property type="entry name" value="PASTA_dom"/>
</dbReference>
<keyword evidence="1" id="KW-1133">Transmembrane helix</keyword>
<name>A0ABN0NVS0_TRELE</name>
<organism evidence="3 4">
    <name type="scientific">Treponema lecithinolyticum ATCC 700332</name>
    <dbReference type="NCBI Taxonomy" id="1321815"/>
    <lineage>
        <taxon>Bacteria</taxon>
        <taxon>Pseudomonadati</taxon>
        <taxon>Spirochaetota</taxon>
        <taxon>Spirochaetia</taxon>
        <taxon>Spirochaetales</taxon>
        <taxon>Treponemataceae</taxon>
        <taxon>Treponema</taxon>
    </lineage>
</organism>
<gene>
    <name evidence="3" type="ORF">HMPREF9193_02177</name>
</gene>
<accession>A0ABN0NVS0</accession>
<dbReference type="Pfam" id="PF03793">
    <property type="entry name" value="PASTA"/>
    <property type="match status" value="1"/>
</dbReference>
<sequence length="345" mass="37635">MKSKWYEKVIEFGVNLDKTEIALRANRTLIFTIVLIMAAIMLLGTAAAFFISVKSPERVMVPDVTGTELTEALQEMQVKQLYPKIQMRYSNSPEEKGTVLEQSPAGGTIVKAGRRIQLTVSQGAVIDRVENYVGMKIDDVRMQLQTLFAASTTPIIKLSDAPIYKTNAAEAGTVLEQNPAPNSALTGPVTLQLVVSSGPGGEEVNVPDITGISLNDVLLTISRTKLIFDFTVQSTQNEQEAGTVLSQKTPKERERLSAYSRIEAVIALPETVINGTVYGLIEENLPPYPYALPVELTAEPPDSAPYTVVTLQHIGGHFTVPYAVPRHSRLTLKVSGNPIKHYTAD</sequence>
<dbReference type="SUPFAM" id="SSF54184">
    <property type="entry name" value="Penicillin-binding protein 2x (pbp-2x), c-terminal domain"/>
    <property type="match status" value="1"/>
</dbReference>
<dbReference type="SMART" id="SM00740">
    <property type="entry name" value="PASTA"/>
    <property type="match status" value="3"/>
</dbReference>
<evidence type="ECO:0000259" key="2">
    <source>
        <dbReference type="PROSITE" id="PS51178"/>
    </source>
</evidence>
<evidence type="ECO:0000313" key="3">
    <source>
        <dbReference type="EMBL" id="ERJ91476.1"/>
    </source>
</evidence>
<reference evidence="3 4" key="1">
    <citation type="submission" date="2013-08" db="EMBL/GenBank/DDBJ databases">
        <authorList>
            <person name="Weinstock G."/>
            <person name="Sodergren E."/>
            <person name="Wylie T."/>
            <person name="Fulton L."/>
            <person name="Fulton R."/>
            <person name="Fronick C."/>
            <person name="O'Laughlin M."/>
            <person name="Godfrey J."/>
            <person name="Miner T."/>
            <person name="Herter B."/>
            <person name="Appelbaum E."/>
            <person name="Cordes M."/>
            <person name="Lek S."/>
            <person name="Wollam A."/>
            <person name="Pepin K.H."/>
            <person name="Palsikar V.B."/>
            <person name="Mitreva M."/>
            <person name="Wilson R.K."/>
        </authorList>
    </citation>
    <scope>NUCLEOTIDE SEQUENCE [LARGE SCALE GENOMIC DNA]</scope>
    <source>
        <strain evidence="3 4">ATCC 700332</strain>
    </source>
</reference>
<dbReference type="CDD" id="cd06577">
    <property type="entry name" value="PASTA_pknB"/>
    <property type="match status" value="2"/>
</dbReference>
<protein>
    <submittedName>
        <fullName evidence="3">PASTA domain protein</fullName>
    </submittedName>
</protein>
<keyword evidence="4" id="KW-1185">Reference proteome</keyword>
<dbReference type="EMBL" id="AWVH01000045">
    <property type="protein sequence ID" value="ERJ91476.1"/>
    <property type="molecule type" value="Genomic_DNA"/>
</dbReference>
<feature type="transmembrane region" description="Helical" evidence="1">
    <location>
        <begin position="28"/>
        <end position="51"/>
    </location>
</feature>